<evidence type="ECO:0000256" key="1">
    <source>
        <dbReference type="ARBA" id="ARBA00004651"/>
    </source>
</evidence>
<organism evidence="10">
    <name type="scientific">Salinispora pacifica</name>
    <dbReference type="NCBI Taxonomy" id="351187"/>
    <lineage>
        <taxon>Bacteria</taxon>
        <taxon>Bacillati</taxon>
        <taxon>Actinomycetota</taxon>
        <taxon>Actinomycetes</taxon>
        <taxon>Micromonosporales</taxon>
        <taxon>Micromonosporaceae</taxon>
        <taxon>Salinispora</taxon>
    </lineage>
</organism>
<proteinExistence type="predicted"/>
<dbReference type="InterPro" id="IPR036259">
    <property type="entry name" value="MFS_trans_sf"/>
</dbReference>
<evidence type="ECO:0000256" key="5">
    <source>
        <dbReference type="ARBA" id="ARBA00022989"/>
    </source>
</evidence>
<dbReference type="PANTHER" id="PTHR42718">
    <property type="entry name" value="MAJOR FACILITATOR SUPERFAMILY MULTIDRUG TRANSPORTER MFSC"/>
    <property type="match status" value="1"/>
</dbReference>
<dbReference type="InterPro" id="IPR020846">
    <property type="entry name" value="MFS_dom"/>
</dbReference>
<feature type="transmembrane region" description="Helical" evidence="8">
    <location>
        <begin position="144"/>
        <end position="164"/>
    </location>
</feature>
<feature type="transmembrane region" description="Helical" evidence="8">
    <location>
        <begin position="86"/>
        <end position="105"/>
    </location>
</feature>
<feature type="compositionally biased region" description="Pro residues" evidence="7">
    <location>
        <begin position="510"/>
        <end position="520"/>
    </location>
</feature>
<dbReference type="Gene3D" id="1.20.1720.10">
    <property type="entry name" value="Multidrug resistance protein D"/>
    <property type="match status" value="1"/>
</dbReference>
<evidence type="ECO:0000313" key="10">
    <source>
        <dbReference type="EMBL" id="AGO97199.1"/>
    </source>
</evidence>
<dbReference type="GO" id="GO:0005886">
    <property type="term" value="C:plasma membrane"/>
    <property type="evidence" value="ECO:0007669"/>
    <property type="project" value="UniProtKB-SubCell"/>
</dbReference>
<feature type="transmembrane region" description="Helical" evidence="8">
    <location>
        <begin position="273"/>
        <end position="295"/>
    </location>
</feature>
<evidence type="ECO:0000256" key="7">
    <source>
        <dbReference type="SAM" id="MobiDB-lite"/>
    </source>
</evidence>
<feature type="transmembrane region" description="Helical" evidence="8">
    <location>
        <begin position="307"/>
        <end position="326"/>
    </location>
</feature>
<evidence type="ECO:0000256" key="2">
    <source>
        <dbReference type="ARBA" id="ARBA00022448"/>
    </source>
</evidence>
<comment type="subcellular location">
    <subcellularLocation>
        <location evidence="1">Cell membrane</location>
        <topology evidence="1">Multi-pass membrane protein</topology>
    </subcellularLocation>
</comment>
<keyword evidence="3" id="KW-1003">Cell membrane</keyword>
<dbReference type="Pfam" id="PF07690">
    <property type="entry name" value="MFS_1"/>
    <property type="match status" value="1"/>
</dbReference>
<feature type="transmembrane region" description="Helical" evidence="8">
    <location>
        <begin position="480"/>
        <end position="503"/>
    </location>
</feature>
<evidence type="ECO:0000256" key="8">
    <source>
        <dbReference type="SAM" id="Phobius"/>
    </source>
</evidence>
<feature type="transmembrane region" description="Helical" evidence="8">
    <location>
        <begin position="338"/>
        <end position="357"/>
    </location>
</feature>
<accession>S4WDZ3</accession>
<evidence type="ECO:0000256" key="6">
    <source>
        <dbReference type="ARBA" id="ARBA00023136"/>
    </source>
</evidence>
<feature type="region of interest" description="Disordered" evidence="7">
    <location>
        <begin position="507"/>
        <end position="541"/>
    </location>
</feature>
<feature type="transmembrane region" description="Helical" evidence="8">
    <location>
        <begin position="235"/>
        <end position="252"/>
    </location>
</feature>
<feature type="domain" description="Major facilitator superfamily (MFS) profile" evidence="9">
    <location>
        <begin position="20"/>
        <end position="508"/>
    </location>
</feature>
<feature type="transmembrane region" description="Helical" evidence="8">
    <location>
        <begin position="206"/>
        <end position="223"/>
    </location>
</feature>
<dbReference type="InterPro" id="IPR011701">
    <property type="entry name" value="MFS"/>
</dbReference>
<evidence type="ECO:0000259" key="9">
    <source>
        <dbReference type="PROSITE" id="PS50850"/>
    </source>
</evidence>
<reference evidence="10" key="1">
    <citation type="journal article" date="2013" name="J. Am. Chem. Soc.">
        <title>Structures and comparative characterization of biosynthetic gene clusters for cyanosporasides, enediyne-derived natural products from marine actinomycetes.</title>
        <authorList>
            <person name="Lane A.L."/>
            <person name="Nam S.J."/>
            <person name="Fukuda T."/>
            <person name="Yamanaka K."/>
            <person name="Kauffman C.A."/>
            <person name="Jensen P.R."/>
            <person name="Fenical W."/>
            <person name="Moore B.S."/>
        </authorList>
    </citation>
    <scope>NUCLEOTIDE SEQUENCE</scope>
    <source>
        <strain evidence="10">CNS143</strain>
    </source>
</reference>
<dbReference type="GO" id="GO:0022857">
    <property type="term" value="F:transmembrane transporter activity"/>
    <property type="evidence" value="ECO:0007669"/>
    <property type="project" value="InterPro"/>
</dbReference>
<dbReference type="Gene3D" id="1.20.1250.20">
    <property type="entry name" value="MFS general substrate transporter like domains"/>
    <property type="match status" value="1"/>
</dbReference>
<dbReference type="EMBL" id="KC863955">
    <property type="protein sequence ID" value="AGO97199.1"/>
    <property type="molecule type" value="Genomic_DNA"/>
</dbReference>
<feature type="transmembrane region" description="Helical" evidence="8">
    <location>
        <begin position="170"/>
        <end position="194"/>
    </location>
</feature>
<feature type="transmembrane region" description="Helical" evidence="8">
    <location>
        <begin position="363"/>
        <end position="383"/>
    </location>
</feature>
<dbReference type="PANTHER" id="PTHR42718:SF47">
    <property type="entry name" value="METHYL VIOLOGEN RESISTANCE PROTEIN SMVA"/>
    <property type="match status" value="1"/>
</dbReference>
<evidence type="ECO:0000256" key="4">
    <source>
        <dbReference type="ARBA" id="ARBA00022692"/>
    </source>
</evidence>
<protein>
    <submittedName>
        <fullName evidence="10">Transport protein</fullName>
    </submittedName>
</protein>
<keyword evidence="4 8" id="KW-0812">Transmembrane</keyword>
<evidence type="ECO:0000256" key="3">
    <source>
        <dbReference type="ARBA" id="ARBA00022475"/>
    </source>
</evidence>
<keyword evidence="5 8" id="KW-1133">Transmembrane helix</keyword>
<feature type="transmembrane region" description="Helical" evidence="8">
    <location>
        <begin position="55"/>
        <end position="74"/>
    </location>
</feature>
<feature type="transmembrane region" description="Helical" evidence="8">
    <location>
        <begin position="21"/>
        <end position="43"/>
    </location>
</feature>
<keyword evidence="6 8" id="KW-0472">Membrane</keyword>
<dbReference type="AlphaFoldDB" id="S4WDZ3"/>
<keyword evidence="2" id="KW-0813">Transport</keyword>
<dbReference type="SUPFAM" id="SSF103473">
    <property type="entry name" value="MFS general substrate transporter"/>
    <property type="match status" value="1"/>
</dbReference>
<feature type="transmembrane region" description="Helical" evidence="8">
    <location>
        <begin position="111"/>
        <end position="132"/>
    </location>
</feature>
<dbReference type="PROSITE" id="PS50850">
    <property type="entry name" value="MFS"/>
    <property type="match status" value="1"/>
</dbReference>
<dbReference type="CDD" id="cd17321">
    <property type="entry name" value="MFS_MMR_MDR_like"/>
    <property type="match status" value="1"/>
</dbReference>
<name>S4WDZ3_SALPI</name>
<sequence>MSTVTSAQTEERAGPRQWTALAVLALPSLLLSLDLSVLFLALPHLSADLNPSSSQLLWIGDIYGFLVAGFLITMGGLGDRIGRRRLLLLGATAFAVASVLAAYATSAELLIAARALMGVAGATIQPCTLGLISNMFRNAKQRTVAISIWMSCFMVGLALGPFVGGVMLEFFWWGSVFLLAVPVMVLLLVTAPVLLPEYRDVKPGRVDLVSVLLSLGTILPVIYGLKQVVEDGLTWPTALFIGTGLVIGVVFVRRQRGLEDPLFDLRLLANRGVSGALGVLLFSGVAISGILLFFTQYLQLVEGLTPFRAGLLIIPYTVGVIVGSLASPGIAQRIRPGTVVAGGLALGTLGFLLVGQVQNVSGLTLIEIGLVIACGGLAPIYVLGTDLVVGSAPPEQAGSAGSLAMTGGEVGTALGIAVLGSVGTAVYRNQIGDTMPEEVPPGAADSARDTLAGAVAAAEQLPEAVGTNLLDAARDAFTQAFVSVAFVDAAMVALLAVIAAAVLRHIPPTGSTPPATPPTEPTATEEERSQPAPMAAEATGD</sequence>